<evidence type="ECO:0000256" key="3">
    <source>
        <dbReference type="HAMAP-Rule" id="MF_01440"/>
    </source>
</evidence>
<accession>A0AAU7ML23</accession>
<comment type="similarity">
    <text evidence="3">Belongs to the CheD family.</text>
</comment>
<dbReference type="InterPro" id="IPR005659">
    <property type="entry name" value="Chemorcpt_Glu_NH3ase_CheD"/>
</dbReference>
<proteinExistence type="inferred from homology"/>
<evidence type="ECO:0000256" key="2">
    <source>
        <dbReference type="ARBA" id="ARBA00022801"/>
    </source>
</evidence>
<dbReference type="KEGG" id="mamm:ABNF92_15950"/>
<evidence type="ECO:0000256" key="1">
    <source>
        <dbReference type="ARBA" id="ARBA00022500"/>
    </source>
</evidence>
<dbReference type="SUPFAM" id="SSF64438">
    <property type="entry name" value="CNF1/YfiH-like putative cysteine hydrolases"/>
    <property type="match status" value="1"/>
</dbReference>
<dbReference type="PANTHER" id="PTHR35147">
    <property type="entry name" value="CHEMORECEPTOR GLUTAMINE DEAMIDASE CHED-RELATED"/>
    <property type="match status" value="1"/>
</dbReference>
<reference evidence="4" key="1">
    <citation type="submission" date="2024-05" db="EMBL/GenBank/DDBJ databases">
        <title>Draft Genome Sequences of Flagellimonas sp. MMG031 and Marinobacter sp. MMG032 Isolated from the dinoflagellate Symbiodinium pilosum.</title>
        <authorList>
            <person name="Shikuma N.J."/>
            <person name="Farrell M.V."/>
        </authorList>
    </citation>
    <scope>NUCLEOTIDE SEQUENCE</scope>
    <source>
        <strain evidence="4">MMG032</strain>
    </source>
</reference>
<dbReference type="PANTHER" id="PTHR35147:SF3">
    <property type="entry name" value="CHEMORECEPTOR GLUTAMINE DEAMIDASE CHED 1-RELATED"/>
    <property type="match status" value="1"/>
</dbReference>
<comment type="catalytic activity">
    <reaction evidence="3">
        <text>L-glutaminyl-[protein] + H2O = L-glutamyl-[protein] + NH4(+)</text>
        <dbReference type="Rhea" id="RHEA:16441"/>
        <dbReference type="Rhea" id="RHEA-COMP:10207"/>
        <dbReference type="Rhea" id="RHEA-COMP:10208"/>
        <dbReference type="ChEBI" id="CHEBI:15377"/>
        <dbReference type="ChEBI" id="CHEBI:28938"/>
        <dbReference type="ChEBI" id="CHEBI:29973"/>
        <dbReference type="ChEBI" id="CHEBI:30011"/>
        <dbReference type="EC" id="3.5.1.44"/>
    </reaction>
</comment>
<dbReference type="AlphaFoldDB" id="A0AAU7ML23"/>
<keyword evidence="1 3" id="KW-0145">Chemotaxis</keyword>
<dbReference type="InterPro" id="IPR011324">
    <property type="entry name" value="Cytotoxic_necrot_fac-like_cat"/>
</dbReference>
<dbReference type="EMBL" id="CP157802">
    <property type="protein sequence ID" value="XBQ18929.1"/>
    <property type="molecule type" value="Genomic_DNA"/>
</dbReference>
<comment type="function">
    <text evidence="3">Probably deamidates glutamine residues to glutamate on methyl-accepting chemotaxis receptors (MCPs), playing an important role in chemotaxis.</text>
</comment>
<protein>
    <recommendedName>
        <fullName evidence="3">Probable chemoreceptor glutamine deamidase CheD</fullName>
        <ecNumber evidence="3">3.5.1.44</ecNumber>
    </recommendedName>
</protein>
<sequence>MTTQLGSGIDIFLHPGDWYFGDRHTRIHTTLGSCISVTVWHPVLRLGGMCHYMLPGRGLEEELSARYGDDALQLLMAEIRQHGTHASDYEVKLFGGASMFEVGPQGSLVARRNIEAAEALVARHGLSVVARSLGGTGYRRLFFNIADGDVWVRQGESSSTAICTDKSGGVA</sequence>
<dbReference type="HAMAP" id="MF_01440">
    <property type="entry name" value="CheD"/>
    <property type="match status" value="1"/>
</dbReference>
<dbReference type="Pfam" id="PF03975">
    <property type="entry name" value="CheD"/>
    <property type="match status" value="1"/>
</dbReference>
<organism evidence="4">
    <name type="scientific">Marinobacter sp. MMG032</name>
    <dbReference type="NCBI Taxonomy" id="3158548"/>
    <lineage>
        <taxon>Bacteria</taxon>
        <taxon>Pseudomonadati</taxon>
        <taxon>Pseudomonadota</taxon>
        <taxon>Gammaproteobacteria</taxon>
        <taxon>Pseudomonadales</taxon>
        <taxon>Marinobacteraceae</taxon>
        <taxon>Marinobacter</taxon>
    </lineage>
</organism>
<dbReference type="EC" id="3.5.1.44" evidence="3"/>
<dbReference type="Gene3D" id="3.30.1330.200">
    <property type="match status" value="1"/>
</dbReference>
<name>A0AAU7ML23_9GAMM</name>
<evidence type="ECO:0000313" key="4">
    <source>
        <dbReference type="EMBL" id="XBQ18929.1"/>
    </source>
</evidence>
<dbReference type="CDD" id="cd16352">
    <property type="entry name" value="CheD"/>
    <property type="match status" value="1"/>
</dbReference>
<dbReference type="InterPro" id="IPR038592">
    <property type="entry name" value="CheD-like_sf"/>
</dbReference>
<keyword evidence="2 3" id="KW-0378">Hydrolase</keyword>
<dbReference type="GO" id="GO:0050568">
    <property type="term" value="F:protein-glutamine glutaminase activity"/>
    <property type="evidence" value="ECO:0007669"/>
    <property type="project" value="UniProtKB-UniRule"/>
</dbReference>
<dbReference type="GO" id="GO:0006935">
    <property type="term" value="P:chemotaxis"/>
    <property type="evidence" value="ECO:0007669"/>
    <property type="project" value="UniProtKB-UniRule"/>
</dbReference>
<dbReference type="RefSeq" id="WP_349342692.1">
    <property type="nucleotide sequence ID" value="NZ_CP157802.1"/>
</dbReference>
<gene>
    <name evidence="3" type="primary">cheD</name>
    <name evidence="4" type="ORF">ABNF92_15950</name>
</gene>